<dbReference type="OrthoDB" id="7867014at2"/>
<evidence type="ECO:0000313" key="2">
    <source>
        <dbReference type="EMBL" id="TWX63982.1"/>
    </source>
</evidence>
<dbReference type="EMBL" id="VOLT01000016">
    <property type="protein sequence ID" value="TWX63982.1"/>
    <property type="molecule type" value="Genomic_DNA"/>
</dbReference>
<proteinExistence type="predicted"/>
<dbReference type="AlphaFoldDB" id="A0A5C6Q584"/>
<keyword evidence="3" id="KW-1185">Reference proteome</keyword>
<organism evidence="2 3">
    <name type="scientific">Colwellia demingiae</name>
    <dbReference type="NCBI Taxonomy" id="89401"/>
    <lineage>
        <taxon>Bacteria</taxon>
        <taxon>Pseudomonadati</taxon>
        <taxon>Pseudomonadota</taxon>
        <taxon>Gammaproteobacteria</taxon>
        <taxon>Alteromonadales</taxon>
        <taxon>Colwelliaceae</taxon>
        <taxon>Colwellia</taxon>
    </lineage>
</organism>
<dbReference type="Proteomes" id="UP000321822">
    <property type="component" value="Unassembled WGS sequence"/>
</dbReference>
<reference evidence="2 3" key="1">
    <citation type="submission" date="2019-07" db="EMBL/GenBank/DDBJ databases">
        <title>Genomes of sea-ice associated Colwellia species.</title>
        <authorList>
            <person name="Bowman J.P."/>
        </authorList>
    </citation>
    <scope>NUCLEOTIDE SEQUENCE [LARGE SCALE GENOMIC DNA]</scope>
    <source>
        <strain evidence="2 3">ACAM 459</strain>
    </source>
</reference>
<feature type="transmembrane region" description="Helical" evidence="1">
    <location>
        <begin position="6"/>
        <end position="28"/>
    </location>
</feature>
<name>A0A5C6Q584_9GAMM</name>
<evidence type="ECO:0000313" key="3">
    <source>
        <dbReference type="Proteomes" id="UP000321822"/>
    </source>
</evidence>
<keyword evidence="1" id="KW-0812">Transmembrane</keyword>
<sequence length="60" mass="7140">MMTIFWRVVGVALFLWAAWDIYFGYTLLYDVVYRDQEPMLYWVAVSGWIILGISCFFSSE</sequence>
<protein>
    <submittedName>
        <fullName evidence="2">Uncharacterized protein</fullName>
    </submittedName>
</protein>
<keyword evidence="1" id="KW-1133">Transmembrane helix</keyword>
<accession>A0A5C6Q584</accession>
<keyword evidence="1" id="KW-0472">Membrane</keyword>
<evidence type="ECO:0000256" key="1">
    <source>
        <dbReference type="SAM" id="Phobius"/>
    </source>
</evidence>
<comment type="caution">
    <text evidence="2">The sequence shown here is derived from an EMBL/GenBank/DDBJ whole genome shotgun (WGS) entry which is preliminary data.</text>
</comment>
<gene>
    <name evidence="2" type="ORF">ESZ36_21270</name>
</gene>
<feature type="transmembrane region" description="Helical" evidence="1">
    <location>
        <begin position="40"/>
        <end position="59"/>
    </location>
</feature>